<dbReference type="PANTHER" id="PTHR31973">
    <property type="entry name" value="POLYPROTEIN, PUTATIVE-RELATED"/>
    <property type="match status" value="1"/>
</dbReference>
<evidence type="ECO:0000256" key="4">
    <source>
        <dbReference type="PROSITE-ProRule" id="PRU00325"/>
    </source>
</evidence>
<dbReference type="InterPro" id="IPR006564">
    <property type="entry name" value="Znf_PMZ"/>
</dbReference>
<dbReference type="PROSITE" id="PS50966">
    <property type="entry name" value="ZF_SWIM"/>
    <property type="match status" value="1"/>
</dbReference>
<reference evidence="7" key="1">
    <citation type="submission" date="2020-06" db="EMBL/GenBank/DDBJ databases">
        <authorList>
            <person name="Li T."/>
            <person name="Hu X."/>
            <person name="Zhang T."/>
            <person name="Song X."/>
            <person name="Zhang H."/>
            <person name="Dai N."/>
            <person name="Sheng W."/>
            <person name="Hou X."/>
            <person name="Wei L."/>
        </authorList>
    </citation>
    <scope>NUCLEOTIDE SEQUENCE</scope>
    <source>
        <strain evidence="7">G02</strain>
        <tissue evidence="7">Leaf</tissue>
    </source>
</reference>
<dbReference type="EMBL" id="JACGWJ010000025">
    <property type="protein sequence ID" value="KAL0315537.1"/>
    <property type="molecule type" value="Genomic_DNA"/>
</dbReference>
<evidence type="ECO:0000256" key="2">
    <source>
        <dbReference type="ARBA" id="ARBA00022771"/>
    </source>
</evidence>
<evidence type="ECO:0000256" key="5">
    <source>
        <dbReference type="SAM" id="MobiDB-lite"/>
    </source>
</evidence>
<feature type="region of interest" description="Disordered" evidence="5">
    <location>
        <begin position="423"/>
        <end position="473"/>
    </location>
</feature>
<dbReference type="GO" id="GO:0008270">
    <property type="term" value="F:zinc ion binding"/>
    <property type="evidence" value="ECO:0007669"/>
    <property type="project" value="UniProtKB-KW"/>
</dbReference>
<name>A0AAW2LA98_SESRA</name>
<keyword evidence="1" id="KW-0479">Metal-binding</keyword>
<sequence length="473" mass="54360">MDLRVEKCGPMTFMSDKQKGLVGALQELFPNAEHRFCVRHLHSNFKNYGFWGLAFKNILWKATRATTENEFTRIMQEMKELDESAFAWFNDKNPKEWSRSHFSCYPRCDILLNNACESFNSNILEERDKPILSMLEWIMEYLMQRLQQNRDRAKKRWKKVLCPKIQTIIDRNIEKLGDCIPIKSDDKHYQILCFDGTQYSVDLENATCGCRKWDLSGIPYKHAINAIFCQGENIENYTHQCYRVEKYLKVYEHAILPINGRKEWKKSDFVPPVPPNPVKKVGMPRKTRRLEPDEPVQKKKKRKPAPIFKEGSNKIKMQQTTVKCGKCDVQGHNAGTCQGPVIDVVTDVASQVMGRNEPVVEAPNEAVAESKSILQKLKGYIPPTSAFKLPPKATTTAPTMFEQFKQCQKGVKIREPAPFIDCERQNQEGSNSGSTPSIVKEGKRFVTLSNLSKAVNEGKQKKDKNNDKGKKKM</sequence>
<dbReference type="SMART" id="SM00575">
    <property type="entry name" value="ZnF_PMZ"/>
    <property type="match status" value="1"/>
</dbReference>
<feature type="domain" description="SWIM-type" evidence="6">
    <location>
        <begin position="199"/>
        <end position="231"/>
    </location>
</feature>
<gene>
    <name evidence="7" type="ORF">Sradi_5431900</name>
</gene>
<dbReference type="PANTHER" id="PTHR31973:SF187">
    <property type="entry name" value="MUTATOR TRANSPOSASE MUDRA PROTEIN"/>
    <property type="match status" value="1"/>
</dbReference>
<proteinExistence type="predicted"/>
<dbReference type="AlphaFoldDB" id="A0AAW2LA98"/>
<evidence type="ECO:0000313" key="7">
    <source>
        <dbReference type="EMBL" id="KAL0315537.1"/>
    </source>
</evidence>
<organism evidence="7">
    <name type="scientific">Sesamum radiatum</name>
    <name type="common">Black benniseed</name>
    <dbReference type="NCBI Taxonomy" id="300843"/>
    <lineage>
        <taxon>Eukaryota</taxon>
        <taxon>Viridiplantae</taxon>
        <taxon>Streptophyta</taxon>
        <taxon>Embryophyta</taxon>
        <taxon>Tracheophyta</taxon>
        <taxon>Spermatophyta</taxon>
        <taxon>Magnoliopsida</taxon>
        <taxon>eudicotyledons</taxon>
        <taxon>Gunneridae</taxon>
        <taxon>Pentapetalae</taxon>
        <taxon>asterids</taxon>
        <taxon>lamiids</taxon>
        <taxon>Lamiales</taxon>
        <taxon>Pedaliaceae</taxon>
        <taxon>Sesamum</taxon>
    </lineage>
</organism>
<protein>
    <recommendedName>
        <fullName evidence="6">SWIM-type domain-containing protein</fullName>
    </recommendedName>
</protein>
<evidence type="ECO:0000259" key="6">
    <source>
        <dbReference type="PROSITE" id="PS50966"/>
    </source>
</evidence>
<comment type="caution">
    <text evidence="7">The sequence shown here is derived from an EMBL/GenBank/DDBJ whole genome shotgun (WGS) entry which is preliminary data.</text>
</comment>
<reference evidence="7" key="2">
    <citation type="journal article" date="2024" name="Plant">
        <title>Genomic evolution and insights into agronomic trait innovations of Sesamum species.</title>
        <authorList>
            <person name="Miao H."/>
            <person name="Wang L."/>
            <person name="Qu L."/>
            <person name="Liu H."/>
            <person name="Sun Y."/>
            <person name="Le M."/>
            <person name="Wang Q."/>
            <person name="Wei S."/>
            <person name="Zheng Y."/>
            <person name="Lin W."/>
            <person name="Duan Y."/>
            <person name="Cao H."/>
            <person name="Xiong S."/>
            <person name="Wang X."/>
            <person name="Wei L."/>
            <person name="Li C."/>
            <person name="Ma Q."/>
            <person name="Ju M."/>
            <person name="Zhao R."/>
            <person name="Li G."/>
            <person name="Mu C."/>
            <person name="Tian Q."/>
            <person name="Mei H."/>
            <person name="Zhang T."/>
            <person name="Gao T."/>
            <person name="Zhang H."/>
        </authorList>
    </citation>
    <scope>NUCLEOTIDE SEQUENCE</scope>
    <source>
        <strain evidence="7">G02</strain>
    </source>
</reference>
<feature type="compositionally biased region" description="Polar residues" evidence="5">
    <location>
        <begin position="427"/>
        <end position="437"/>
    </location>
</feature>
<keyword evidence="3" id="KW-0862">Zinc</keyword>
<dbReference type="InterPro" id="IPR007527">
    <property type="entry name" value="Znf_SWIM"/>
</dbReference>
<evidence type="ECO:0000256" key="3">
    <source>
        <dbReference type="ARBA" id="ARBA00022833"/>
    </source>
</evidence>
<feature type="region of interest" description="Disordered" evidence="5">
    <location>
        <begin position="269"/>
        <end position="305"/>
    </location>
</feature>
<feature type="compositionally biased region" description="Basic and acidic residues" evidence="5">
    <location>
        <begin position="456"/>
        <end position="473"/>
    </location>
</feature>
<accession>A0AAW2LA98</accession>
<keyword evidence="2 4" id="KW-0863">Zinc-finger</keyword>
<evidence type="ECO:0000256" key="1">
    <source>
        <dbReference type="ARBA" id="ARBA00022723"/>
    </source>
</evidence>